<proteinExistence type="inferred from homology"/>
<organism evidence="13 14">
    <name type="scientific">Lottia gigantea</name>
    <name type="common">Giant owl limpet</name>
    <dbReference type="NCBI Taxonomy" id="225164"/>
    <lineage>
        <taxon>Eukaryota</taxon>
        <taxon>Metazoa</taxon>
        <taxon>Spiralia</taxon>
        <taxon>Lophotrochozoa</taxon>
        <taxon>Mollusca</taxon>
        <taxon>Gastropoda</taxon>
        <taxon>Patellogastropoda</taxon>
        <taxon>Lottioidea</taxon>
        <taxon>Lottiidae</taxon>
        <taxon>Lottia</taxon>
    </lineage>
</organism>
<evidence type="ECO:0000256" key="9">
    <source>
        <dbReference type="ARBA" id="ARBA00023163"/>
    </source>
</evidence>
<dbReference type="SMART" id="SM00355">
    <property type="entry name" value="ZnF_C2H2"/>
    <property type="match status" value="9"/>
</dbReference>
<dbReference type="CTD" id="20253009"/>
<evidence type="ECO:0000259" key="12">
    <source>
        <dbReference type="PROSITE" id="PS50157"/>
    </source>
</evidence>
<dbReference type="Pfam" id="PF00096">
    <property type="entry name" value="zf-C2H2"/>
    <property type="match status" value="3"/>
</dbReference>
<dbReference type="GO" id="GO:0000981">
    <property type="term" value="F:DNA-binding transcription factor activity, RNA polymerase II-specific"/>
    <property type="evidence" value="ECO:0007669"/>
    <property type="project" value="TreeGrafter"/>
</dbReference>
<keyword evidence="8" id="KW-0238">DNA-binding</keyword>
<evidence type="ECO:0000256" key="10">
    <source>
        <dbReference type="ARBA" id="ARBA00023242"/>
    </source>
</evidence>
<dbReference type="FunFam" id="3.30.160.60:FF:000448">
    <property type="entry name" value="RE1-silencing transcription factor A"/>
    <property type="match status" value="1"/>
</dbReference>
<evidence type="ECO:0000256" key="4">
    <source>
        <dbReference type="ARBA" id="ARBA00022737"/>
    </source>
</evidence>
<feature type="domain" description="C2H2-type" evidence="12">
    <location>
        <begin position="34"/>
        <end position="57"/>
    </location>
</feature>
<dbReference type="PROSITE" id="PS00028">
    <property type="entry name" value="ZINC_FINGER_C2H2_1"/>
    <property type="match status" value="6"/>
</dbReference>
<evidence type="ECO:0000256" key="5">
    <source>
        <dbReference type="ARBA" id="ARBA00022771"/>
    </source>
</evidence>
<dbReference type="PANTHER" id="PTHR24379:SF123">
    <property type="entry name" value="ZINC FINGER AND BTB DOMAIN CONTAINING 17"/>
    <property type="match status" value="1"/>
</dbReference>
<keyword evidence="6" id="KW-0862">Zinc</keyword>
<evidence type="ECO:0000256" key="8">
    <source>
        <dbReference type="ARBA" id="ARBA00023125"/>
    </source>
</evidence>
<keyword evidence="7" id="KW-0805">Transcription regulation</keyword>
<evidence type="ECO:0000256" key="7">
    <source>
        <dbReference type="ARBA" id="ARBA00023015"/>
    </source>
</evidence>
<feature type="non-terminal residue" evidence="13">
    <location>
        <position position="1"/>
    </location>
</feature>
<dbReference type="InterPro" id="IPR056438">
    <property type="entry name" value="Znf-C2H2_CTCF"/>
</dbReference>
<keyword evidence="3" id="KW-0479">Metal-binding</keyword>
<dbReference type="Proteomes" id="UP000030746">
    <property type="component" value="Unassembled WGS sequence"/>
</dbReference>
<dbReference type="InterPro" id="IPR013087">
    <property type="entry name" value="Znf_C2H2_type"/>
</dbReference>
<evidence type="ECO:0000256" key="1">
    <source>
        <dbReference type="ARBA" id="ARBA00004123"/>
    </source>
</evidence>
<dbReference type="GO" id="GO:0008270">
    <property type="term" value="F:zinc ion binding"/>
    <property type="evidence" value="ECO:0007669"/>
    <property type="project" value="UniProtKB-KW"/>
</dbReference>
<name>V4C5L9_LOTGI</name>
<keyword evidence="4" id="KW-0677">Repeat</keyword>
<dbReference type="FunFam" id="3.30.160.60:FF:002075">
    <property type="entry name" value="zinc finger protein 646"/>
    <property type="match status" value="1"/>
</dbReference>
<dbReference type="FunFam" id="3.30.160.60:FF:000446">
    <property type="entry name" value="Zinc finger protein"/>
    <property type="match status" value="1"/>
</dbReference>
<evidence type="ECO:0000256" key="2">
    <source>
        <dbReference type="ARBA" id="ARBA00006991"/>
    </source>
</evidence>
<evidence type="ECO:0000313" key="13">
    <source>
        <dbReference type="EMBL" id="ESO96894.1"/>
    </source>
</evidence>
<evidence type="ECO:0000313" key="14">
    <source>
        <dbReference type="Proteomes" id="UP000030746"/>
    </source>
</evidence>
<feature type="domain" description="C2H2-type" evidence="12">
    <location>
        <begin position="125"/>
        <end position="153"/>
    </location>
</feature>
<gene>
    <name evidence="13" type="ORF">LOTGIDRAFT_94587</name>
</gene>
<keyword evidence="5 11" id="KW-0863">Zinc-finger</keyword>
<dbReference type="RefSeq" id="XP_009052292.1">
    <property type="nucleotide sequence ID" value="XM_009054044.1"/>
</dbReference>
<dbReference type="Gene3D" id="3.30.160.60">
    <property type="entry name" value="Classic Zinc Finger"/>
    <property type="match status" value="7"/>
</dbReference>
<dbReference type="KEGG" id="lgi:LOTGIDRAFT_94587"/>
<feature type="domain" description="C2H2-type" evidence="12">
    <location>
        <begin position="92"/>
        <end position="119"/>
    </location>
</feature>
<dbReference type="GeneID" id="20253009"/>
<dbReference type="PROSITE" id="PS50157">
    <property type="entry name" value="ZINC_FINGER_C2H2_2"/>
    <property type="match status" value="7"/>
</dbReference>
<keyword evidence="10" id="KW-0539">Nucleus</keyword>
<dbReference type="FunFam" id="3.30.160.60:FF:001370">
    <property type="entry name" value="Zinc finger protein"/>
    <property type="match status" value="1"/>
</dbReference>
<evidence type="ECO:0000256" key="6">
    <source>
        <dbReference type="ARBA" id="ARBA00022833"/>
    </source>
</evidence>
<dbReference type="EMBL" id="KB201362">
    <property type="protein sequence ID" value="ESO96894.1"/>
    <property type="molecule type" value="Genomic_DNA"/>
</dbReference>
<feature type="domain" description="C2H2-type" evidence="12">
    <location>
        <begin position="154"/>
        <end position="181"/>
    </location>
</feature>
<keyword evidence="14" id="KW-1185">Reference proteome</keyword>
<dbReference type="Pfam" id="PF23611">
    <property type="entry name" value="zf-C2H2_16"/>
    <property type="match status" value="1"/>
</dbReference>
<feature type="non-terminal residue" evidence="13">
    <location>
        <position position="267"/>
    </location>
</feature>
<dbReference type="HOGENOM" id="CLU_002678_2_1_1"/>
<feature type="domain" description="C2H2-type" evidence="12">
    <location>
        <begin position="64"/>
        <end position="91"/>
    </location>
</feature>
<dbReference type="InterPro" id="IPR036236">
    <property type="entry name" value="Znf_C2H2_sf"/>
</dbReference>
<comment type="similarity">
    <text evidence="2">Belongs to the krueppel C2H2-type zinc-finger protein family.</text>
</comment>
<evidence type="ECO:0000256" key="11">
    <source>
        <dbReference type="PROSITE-ProRule" id="PRU00042"/>
    </source>
</evidence>
<reference evidence="13 14" key="1">
    <citation type="journal article" date="2013" name="Nature">
        <title>Insights into bilaterian evolution from three spiralian genomes.</title>
        <authorList>
            <person name="Simakov O."/>
            <person name="Marletaz F."/>
            <person name="Cho S.J."/>
            <person name="Edsinger-Gonzales E."/>
            <person name="Havlak P."/>
            <person name="Hellsten U."/>
            <person name="Kuo D.H."/>
            <person name="Larsson T."/>
            <person name="Lv J."/>
            <person name="Arendt D."/>
            <person name="Savage R."/>
            <person name="Osoegawa K."/>
            <person name="de Jong P."/>
            <person name="Grimwood J."/>
            <person name="Chapman J.A."/>
            <person name="Shapiro H."/>
            <person name="Aerts A."/>
            <person name="Otillar R.P."/>
            <person name="Terry A.Y."/>
            <person name="Boore J.L."/>
            <person name="Grigoriev I.V."/>
            <person name="Lindberg D.R."/>
            <person name="Seaver E.C."/>
            <person name="Weisblat D.A."/>
            <person name="Putnam N.H."/>
            <person name="Rokhsar D.S."/>
        </authorList>
    </citation>
    <scope>NUCLEOTIDE SEQUENCE [LARGE SCALE GENOMIC DNA]</scope>
</reference>
<evidence type="ECO:0000256" key="3">
    <source>
        <dbReference type="ARBA" id="ARBA00022723"/>
    </source>
</evidence>
<accession>V4C5L9</accession>
<feature type="domain" description="C2H2-type" evidence="12">
    <location>
        <begin position="182"/>
        <end position="209"/>
    </location>
</feature>
<dbReference type="GO" id="GO:0005634">
    <property type="term" value="C:nucleus"/>
    <property type="evidence" value="ECO:0007669"/>
    <property type="project" value="UniProtKB-SubCell"/>
</dbReference>
<dbReference type="OMA" id="YKFESHH"/>
<keyword evidence="9" id="KW-0804">Transcription</keyword>
<protein>
    <recommendedName>
        <fullName evidence="12">C2H2-type domain-containing protein</fullName>
    </recommendedName>
</protein>
<dbReference type="PANTHER" id="PTHR24379">
    <property type="entry name" value="KRAB AND ZINC FINGER DOMAIN-CONTAINING"/>
    <property type="match status" value="1"/>
</dbReference>
<dbReference type="SUPFAM" id="SSF57667">
    <property type="entry name" value="beta-beta-alpha zinc fingers"/>
    <property type="match status" value="5"/>
</dbReference>
<dbReference type="OrthoDB" id="5876240at2759"/>
<dbReference type="AlphaFoldDB" id="V4C5L9"/>
<dbReference type="GO" id="GO:0000977">
    <property type="term" value="F:RNA polymerase II transcription regulatory region sequence-specific DNA binding"/>
    <property type="evidence" value="ECO:0007669"/>
    <property type="project" value="TreeGrafter"/>
</dbReference>
<comment type="subcellular location">
    <subcellularLocation>
        <location evidence="1">Nucleus</location>
    </subcellularLocation>
</comment>
<feature type="domain" description="C2H2-type" evidence="12">
    <location>
        <begin position="210"/>
        <end position="238"/>
    </location>
</feature>
<sequence length="267" mass="31232">LKHKCYLYGCLARFSTKENLDIHVACHNTSNEAFTCTQCEKHFDSWQLLRVHLHRKHDIDLDLISCDVCGFKVDTMNKLRVHKEIHSDSRPYTCDICGKGFRQYSQMKNHQQVHSEYQKKVEKDMTCPTCQRNFVNKKCLLNHQHQVHSNEKKFKCNVCPYASTRKAMLDLHSRIHTGEKPFKCDLCAYATGDHNSLRRHKMRHTGQKQYKCSFCPYSCIQSVSLKSHLRSKHPGSDSNFFCEDCNFQSVSKSAYDNHIQDHKNGRI</sequence>